<comment type="caution">
    <text evidence="1">The sequence shown here is derived from an EMBL/GenBank/DDBJ whole genome shotgun (WGS) entry which is preliminary data.</text>
</comment>
<evidence type="ECO:0000313" key="1">
    <source>
        <dbReference type="EMBL" id="MCW8107765.1"/>
    </source>
</evidence>
<organism evidence="1 2">
    <name type="scientific">Alteromonas aquimaris</name>
    <dbReference type="NCBI Taxonomy" id="2998417"/>
    <lineage>
        <taxon>Bacteria</taxon>
        <taxon>Pseudomonadati</taxon>
        <taxon>Pseudomonadota</taxon>
        <taxon>Gammaproteobacteria</taxon>
        <taxon>Alteromonadales</taxon>
        <taxon>Alteromonadaceae</taxon>
        <taxon>Alteromonas/Salinimonas group</taxon>
        <taxon>Alteromonas</taxon>
    </lineage>
</organism>
<name>A0ABT3P4S4_9ALTE</name>
<keyword evidence="2" id="KW-1185">Reference proteome</keyword>
<sequence>MALKTSMMDRPLHTYNSHYGLFNFQHFPNVEQLNQLATRVLPCEKAVPAFKANRYFAEDKRYYEEIICQSQVVPTRENNWHDFFNALIWMQFPKTKRLFSELHQQDIAEFGLNPRTRRRNHITHFDECGVIIAIPSSMMTEGNALLTLLANHDWERVFQSFKDCWHRVLFPIVFGHAMLEMMLQPFIGLTAKWLAVEVSDEFAELSFGQRNHLLDQALMQRVQALGHFDISHPLKPLPVLGVPGWYQHQSHQFYLNKAYFRPSSRTNEWPEYILL</sequence>
<protein>
    <submittedName>
        <fullName evidence="1">DUF3025 domain-containing protein</fullName>
    </submittedName>
</protein>
<dbReference type="InterPro" id="IPR021390">
    <property type="entry name" value="DUF3025"/>
</dbReference>
<dbReference type="EMBL" id="JAPFRD010000005">
    <property type="protein sequence ID" value="MCW8107765.1"/>
    <property type="molecule type" value="Genomic_DNA"/>
</dbReference>
<dbReference type="Pfam" id="PF11227">
    <property type="entry name" value="DUF3025"/>
    <property type="match status" value="1"/>
</dbReference>
<dbReference type="RefSeq" id="WP_265616459.1">
    <property type="nucleotide sequence ID" value="NZ_JAPFRD010000005.1"/>
</dbReference>
<accession>A0ABT3P4S4</accession>
<gene>
    <name evidence="1" type="ORF">OPS25_04540</name>
</gene>
<evidence type="ECO:0000313" key="2">
    <source>
        <dbReference type="Proteomes" id="UP001142810"/>
    </source>
</evidence>
<dbReference type="Proteomes" id="UP001142810">
    <property type="component" value="Unassembled WGS sequence"/>
</dbReference>
<proteinExistence type="predicted"/>
<reference evidence="1" key="1">
    <citation type="submission" date="2022-11" db="EMBL/GenBank/DDBJ databases">
        <title>Alteromonas sp. nov., isolated from sea water of the Qingdao.</title>
        <authorList>
            <person name="Wang Q."/>
        </authorList>
    </citation>
    <scope>NUCLEOTIDE SEQUENCE</scope>
    <source>
        <strain evidence="1">ASW11-7</strain>
    </source>
</reference>